<name>A0ABR2T926_9ROSI</name>
<evidence type="ECO:0000313" key="3">
    <source>
        <dbReference type="Proteomes" id="UP001396334"/>
    </source>
</evidence>
<dbReference type="Proteomes" id="UP001396334">
    <property type="component" value="Unassembled WGS sequence"/>
</dbReference>
<dbReference type="EMBL" id="JBBPBN010000007">
    <property type="protein sequence ID" value="KAK9033990.1"/>
    <property type="molecule type" value="Genomic_DNA"/>
</dbReference>
<feature type="region of interest" description="Disordered" evidence="1">
    <location>
        <begin position="150"/>
        <end position="192"/>
    </location>
</feature>
<protein>
    <submittedName>
        <fullName evidence="2">Uncharacterized protein</fullName>
    </submittedName>
</protein>
<keyword evidence="3" id="KW-1185">Reference proteome</keyword>
<proteinExistence type="predicted"/>
<evidence type="ECO:0000313" key="2">
    <source>
        <dbReference type="EMBL" id="KAK9033990.1"/>
    </source>
</evidence>
<comment type="caution">
    <text evidence="2">The sequence shown here is derived from an EMBL/GenBank/DDBJ whole genome shotgun (WGS) entry which is preliminary data.</text>
</comment>
<organism evidence="2 3">
    <name type="scientific">Hibiscus sabdariffa</name>
    <name type="common">roselle</name>
    <dbReference type="NCBI Taxonomy" id="183260"/>
    <lineage>
        <taxon>Eukaryota</taxon>
        <taxon>Viridiplantae</taxon>
        <taxon>Streptophyta</taxon>
        <taxon>Embryophyta</taxon>
        <taxon>Tracheophyta</taxon>
        <taxon>Spermatophyta</taxon>
        <taxon>Magnoliopsida</taxon>
        <taxon>eudicotyledons</taxon>
        <taxon>Gunneridae</taxon>
        <taxon>Pentapetalae</taxon>
        <taxon>rosids</taxon>
        <taxon>malvids</taxon>
        <taxon>Malvales</taxon>
        <taxon>Malvaceae</taxon>
        <taxon>Malvoideae</taxon>
        <taxon>Hibiscus</taxon>
    </lineage>
</organism>
<reference evidence="2 3" key="1">
    <citation type="journal article" date="2024" name="G3 (Bethesda)">
        <title>Genome assembly of Hibiscus sabdariffa L. provides insights into metabolisms of medicinal natural products.</title>
        <authorList>
            <person name="Kim T."/>
        </authorList>
    </citation>
    <scope>NUCLEOTIDE SEQUENCE [LARGE SCALE GENOMIC DNA]</scope>
    <source>
        <strain evidence="2">TK-2024</strain>
        <tissue evidence="2">Old leaves</tissue>
    </source>
</reference>
<sequence>MFPYPPPSSDELLRSPNVRLLDNLAPLAFSSVRVPGVDEIQFLPLVCAGLPHTVDDPQAVERGKYVATDATTDTSKGMKIDDHPRASYAGIVSEFGRQVASNMVPSLNDVIVESGDVMLDRTCPFSSISFSKKVHEHIDHSPSVRQVGATFSRSTPGEHDHAAMTGLQGTGGSLPESPGVSNPVHLASKLDY</sequence>
<gene>
    <name evidence="2" type="ORF">V6N11_050169</name>
</gene>
<accession>A0ABR2T926</accession>
<evidence type="ECO:0000256" key="1">
    <source>
        <dbReference type="SAM" id="MobiDB-lite"/>
    </source>
</evidence>